<proteinExistence type="predicted"/>
<reference evidence="3" key="1">
    <citation type="submission" date="2024-07" db="EMBL/GenBank/DDBJ databases">
        <title>Two chromosome-level genome assemblies of Korean endemic species Abeliophyllum distichum and Forsythia ovata (Oleaceae).</title>
        <authorList>
            <person name="Jang H."/>
        </authorList>
    </citation>
    <scope>NUCLEOTIDE SEQUENCE [LARGE SCALE GENOMIC DNA]</scope>
</reference>
<accession>A0ABD1SFT6</accession>
<feature type="compositionally biased region" description="Basic and acidic residues" evidence="1">
    <location>
        <begin position="51"/>
        <end position="68"/>
    </location>
</feature>
<dbReference type="EMBL" id="JBFOLK010000007">
    <property type="protein sequence ID" value="KAL2499609.1"/>
    <property type="molecule type" value="Genomic_DNA"/>
</dbReference>
<dbReference type="Proteomes" id="UP001604336">
    <property type="component" value="Unassembled WGS sequence"/>
</dbReference>
<evidence type="ECO:0000256" key="1">
    <source>
        <dbReference type="SAM" id="MobiDB-lite"/>
    </source>
</evidence>
<evidence type="ECO:0000313" key="3">
    <source>
        <dbReference type="Proteomes" id="UP001604336"/>
    </source>
</evidence>
<organism evidence="2 3">
    <name type="scientific">Abeliophyllum distichum</name>
    <dbReference type="NCBI Taxonomy" id="126358"/>
    <lineage>
        <taxon>Eukaryota</taxon>
        <taxon>Viridiplantae</taxon>
        <taxon>Streptophyta</taxon>
        <taxon>Embryophyta</taxon>
        <taxon>Tracheophyta</taxon>
        <taxon>Spermatophyta</taxon>
        <taxon>Magnoliopsida</taxon>
        <taxon>eudicotyledons</taxon>
        <taxon>Gunneridae</taxon>
        <taxon>Pentapetalae</taxon>
        <taxon>asterids</taxon>
        <taxon>lamiids</taxon>
        <taxon>Lamiales</taxon>
        <taxon>Oleaceae</taxon>
        <taxon>Forsythieae</taxon>
        <taxon>Abeliophyllum</taxon>
    </lineage>
</organism>
<dbReference type="AlphaFoldDB" id="A0ABD1SFT6"/>
<comment type="caution">
    <text evidence="2">The sequence shown here is derived from an EMBL/GenBank/DDBJ whole genome shotgun (WGS) entry which is preliminary data.</text>
</comment>
<gene>
    <name evidence="2" type="ORF">Adt_25159</name>
</gene>
<sequence length="127" mass="14553">MKNKGSKIGGGNLLSLGLPSIFLLCLFFFLAGFFGSSLFSQQEVSSTLRPQPRELEEEKNQEFDVLPHGKTGEASLTRIPFQILSWNPRALYFPNFRHCRTMPRHNQNSKERPQTIILSSTPWRNSR</sequence>
<evidence type="ECO:0000313" key="2">
    <source>
        <dbReference type="EMBL" id="KAL2499609.1"/>
    </source>
</evidence>
<name>A0ABD1SFT6_9LAMI</name>
<keyword evidence="3" id="KW-1185">Reference proteome</keyword>
<feature type="compositionally biased region" description="Polar residues" evidence="1">
    <location>
        <begin position="116"/>
        <end position="127"/>
    </location>
</feature>
<protein>
    <submittedName>
        <fullName evidence="2">Prolyl 4-hydroxylase 9</fullName>
    </submittedName>
</protein>
<feature type="region of interest" description="Disordered" evidence="1">
    <location>
        <begin position="103"/>
        <end position="127"/>
    </location>
</feature>
<feature type="region of interest" description="Disordered" evidence="1">
    <location>
        <begin position="49"/>
        <end position="68"/>
    </location>
</feature>